<name>A0ABU8LSA0_9MICO</name>
<dbReference type="Gene3D" id="2.170.150.40">
    <property type="entry name" value="Domain of unknown function (DUF427)"/>
    <property type="match status" value="1"/>
</dbReference>
<dbReference type="RefSeq" id="WP_337336962.1">
    <property type="nucleotide sequence ID" value="NZ_JBBDGL010000001.1"/>
</dbReference>
<proteinExistence type="predicted"/>
<dbReference type="EMBL" id="JBBDGL010000001">
    <property type="protein sequence ID" value="MEJ1154526.1"/>
    <property type="molecule type" value="Genomic_DNA"/>
</dbReference>
<dbReference type="PANTHER" id="PTHR34310">
    <property type="entry name" value="DUF427 DOMAIN PROTEIN (AFU_ORTHOLOGUE AFUA_3G02220)"/>
    <property type="match status" value="1"/>
</dbReference>
<keyword evidence="3" id="KW-1185">Reference proteome</keyword>
<dbReference type="PANTHER" id="PTHR34310:SF5">
    <property type="entry name" value="DUF427 DOMAIN PROTEIN (AFU_ORTHOLOGUE AFUA_3G02220)"/>
    <property type="match status" value="1"/>
</dbReference>
<dbReference type="InterPro" id="IPR007361">
    <property type="entry name" value="DUF427"/>
</dbReference>
<reference evidence="2 3" key="1">
    <citation type="submission" date="2024-02" db="EMBL/GenBank/DDBJ databases">
        <authorList>
            <person name="Saticioglu I.B."/>
        </authorList>
    </citation>
    <scope>NUCLEOTIDE SEQUENCE [LARGE SCALE GENOMIC DNA]</scope>
    <source>
        <strain evidence="2 3">Mu-86</strain>
    </source>
</reference>
<protein>
    <submittedName>
        <fullName evidence="2">DUF427 domain-containing protein</fullName>
    </submittedName>
</protein>
<evidence type="ECO:0000259" key="1">
    <source>
        <dbReference type="Pfam" id="PF04248"/>
    </source>
</evidence>
<dbReference type="Proteomes" id="UP001368654">
    <property type="component" value="Unassembled WGS sequence"/>
</dbReference>
<evidence type="ECO:0000313" key="3">
    <source>
        <dbReference type="Proteomes" id="UP001368654"/>
    </source>
</evidence>
<gene>
    <name evidence="2" type="ORF">WDU96_02800</name>
</gene>
<dbReference type="InterPro" id="IPR038694">
    <property type="entry name" value="DUF427_sf"/>
</dbReference>
<sequence length="100" mass="11055">MKAVVDGTTIAEAQQDDLAYIEGNWYFPRSSLVSEFFIESPTAYTCPWKGAAQYFDVKIGDKVVKDGAWSYSDLRPGAVERVGKDFAGFVAFDRSVTVAE</sequence>
<feature type="domain" description="DUF427" evidence="1">
    <location>
        <begin position="1"/>
        <end position="93"/>
    </location>
</feature>
<organism evidence="2 3">
    <name type="scientific">Microbacterium marmarense</name>
    <dbReference type="NCBI Taxonomy" id="3122051"/>
    <lineage>
        <taxon>Bacteria</taxon>
        <taxon>Bacillati</taxon>
        <taxon>Actinomycetota</taxon>
        <taxon>Actinomycetes</taxon>
        <taxon>Micrococcales</taxon>
        <taxon>Microbacteriaceae</taxon>
        <taxon>Microbacterium</taxon>
    </lineage>
</organism>
<accession>A0ABU8LSA0</accession>
<comment type="caution">
    <text evidence="2">The sequence shown here is derived from an EMBL/GenBank/DDBJ whole genome shotgun (WGS) entry which is preliminary data.</text>
</comment>
<evidence type="ECO:0000313" key="2">
    <source>
        <dbReference type="EMBL" id="MEJ1154526.1"/>
    </source>
</evidence>
<dbReference type="Pfam" id="PF04248">
    <property type="entry name" value="NTP_transf_9"/>
    <property type="match status" value="1"/>
</dbReference>